<evidence type="ECO:0000313" key="10">
    <source>
        <dbReference type="Proteomes" id="UP000593578"/>
    </source>
</evidence>
<comment type="subcellular location">
    <subcellularLocation>
        <location evidence="1">Membrane</location>
    </subcellularLocation>
</comment>
<keyword evidence="5" id="KW-0175">Coiled coil</keyword>
<evidence type="ECO:0000256" key="1">
    <source>
        <dbReference type="ARBA" id="ARBA00004370"/>
    </source>
</evidence>
<dbReference type="EMBL" id="JABEZZ010000001">
    <property type="protein sequence ID" value="MBA0579193.1"/>
    <property type="molecule type" value="Genomic_DNA"/>
</dbReference>
<keyword evidence="4 7" id="KW-0472">Membrane</keyword>
<keyword evidence="2 7" id="KW-0812">Transmembrane</keyword>
<accession>A0A7J8NQM4</accession>
<dbReference type="GO" id="GO:0016020">
    <property type="term" value="C:membrane"/>
    <property type="evidence" value="ECO:0007669"/>
    <property type="project" value="UniProtKB-SubCell"/>
</dbReference>
<evidence type="ECO:0000256" key="4">
    <source>
        <dbReference type="ARBA" id="ARBA00023136"/>
    </source>
</evidence>
<dbReference type="PANTHER" id="PTHR31422">
    <property type="entry name" value="BNAANNG28530D PROTEIN"/>
    <property type="match status" value="1"/>
</dbReference>
<sequence length="692" mass="77801">MVSPTLTWWTLIGLIRAFVGLALAFVLLCGSTLGFFAWKLYHVFGLYLPCPCSGFLGYQNSNLCWHNLLIQFPVSNIHSALKLPFNRFPFNLLWFNDQDWDLDAKSIELLGEACPTSPSGLRLQTIVNKKKSSSDAKGKKSIYLKHKSKVQRGRIAAFGYRKSANFSVADASSVDGGETMIENWGLVSGIEDCFPGNITFGLTYVKPAILDDKNTQSGNDLSEATWHGFELSSVEGKGNTNEKFEVTGDEANRFKILEQAIKEEKAACAALHLELEKERAASASAADEAMAMILRLQEDKASIEMEATQYQRMIEEKIAYDEEEMNLLKEILVGREKENHLLEKEVEAYRQMDTRRDEPEECDFFRHDANKGGQIPSVSLGLGEDPLLMGNSGSTRKNEVGKGSSWPSEFDTPSSEKLSHTVVVNLTGKGKGQDDDDTIVCQAITRKTSPSFGGTSLSVDELERNSDFGEPLGRNLHNSTFDMEPTVYDVHVIDDNKESPKEENSKKSKLPIGSASDHKTFLYDLERSSAVSNERLEIDAEIEHLTERLQIVGGEKEKLTSFADQRERIDILLKLIKEQVKQLREFQRLKEPVQLTSLPPLSPSSKVVLHFNLTVYHFINQGQLLFACLLAICCYACIKFPFLSSWQGEIKNPVFLLYNQQKHDSLCRYRIFVKSLCHICMKSGQLKWVNVN</sequence>
<comment type="caution">
    <text evidence="9">The sequence shown here is derived from an EMBL/GenBank/DDBJ whole genome shotgun (WGS) entry which is preliminary data.</text>
</comment>
<evidence type="ECO:0000313" key="9">
    <source>
        <dbReference type="EMBL" id="MBA0579193.1"/>
    </source>
</evidence>
<dbReference type="GO" id="GO:0080115">
    <property type="term" value="F:myosin XI tail binding"/>
    <property type="evidence" value="ECO:0007669"/>
    <property type="project" value="UniProtKB-ARBA"/>
</dbReference>
<evidence type="ECO:0000259" key="8">
    <source>
        <dbReference type="PROSITE" id="PS51775"/>
    </source>
</evidence>
<name>A0A7J8NQM4_GOSRA</name>
<evidence type="ECO:0000256" key="5">
    <source>
        <dbReference type="SAM" id="Coils"/>
    </source>
</evidence>
<reference evidence="9 10" key="1">
    <citation type="journal article" date="2019" name="Genome Biol. Evol.">
        <title>Insights into the evolution of the New World diploid cottons (Gossypium, subgenus Houzingenia) based on genome sequencing.</title>
        <authorList>
            <person name="Grover C.E."/>
            <person name="Arick M.A. 2nd"/>
            <person name="Thrash A."/>
            <person name="Conover J.L."/>
            <person name="Sanders W.S."/>
            <person name="Peterson D.G."/>
            <person name="Frelichowski J.E."/>
            <person name="Scheffler J.A."/>
            <person name="Scheffler B.E."/>
            <person name="Wendel J.F."/>
        </authorList>
    </citation>
    <scope>NUCLEOTIDE SEQUENCE [LARGE SCALE GENOMIC DNA]</scope>
    <source>
        <strain evidence="9">8</strain>
        <tissue evidence="9">Leaf</tissue>
    </source>
</reference>
<evidence type="ECO:0000256" key="3">
    <source>
        <dbReference type="ARBA" id="ARBA00022989"/>
    </source>
</evidence>
<evidence type="ECO:0000256" key="6">
    <source>
        <dbReference type="SAM" id="MobiDB-lite"/>
    </source>
</evidence>
<gene>
    <name evidence="9" type="ORF">Gorai_021456</name>
</gene>
<feature type="compositionally biased region" description="Polar residues" evidence="6">
    <location>
        <begin position="405"/>
        <end position="414"/>
    </location>
</feature>
<dbReference type="PANTHER" id="PTHR31422:SF44">
    <property type="entry name" value="GTD-BINDING DOMAIN-CONTAINING PROTEIN"/>
    <property type="match status" value="1"/>
</dbReference>
<organism evidence="9 10">
    <name type="scientific">Gossypium raimondii</name>
    <name type="common">Peruvian cotton</name>
    <name type="synonym">Gossypium klotzschianum subsp. raimondii</name>
    <dbReference type="NCBI Taxonomy" id="29730"/>
    <lineage>
        <taxon>Eukaryota</taxon>
        <taxon>Viridiplantae</taxon>
        <taxon>Streptophyta</taxon>
        <taxon>Embryophyta</taxon>
        <taxon>Tracheophyta</taxon>
        <taxon>Spermatophyta</taxon>
        <taxon>Magnoliopsida</taxon>
        <taxon>eudicotyledons</taxon>
        <taxon>Gunneridae</taxon>
        <taxon>Pentapetalae</taxon>
        <taxon>rosids</taxon>
        <taxon>malvids</taxon>
        <taxon>Malvales</taxon>
        <taxon>Malvaceae</taxon>
        <taxon>Malvoideae</taxon>
        <taxon>Gossypium</taxon>
    </lineage>
</organism>
<dbReference type="PROSITE" id="PS51775">
    <property type="entry name" value="GTD_BINDING"/>
    <property type="match status" value="1"/>
</dbReference>
<proteinExistence type="predicted"/>
<dbReference type="InterPro" id="IPR007656">
    <property type="entry name" value="GTD-bd"/>
</dbReference>
<dbReference type="Pfam" id="PF04576">
    <property type="entry name" value="Zein-binding"/>
    <property type="match status" value="1"/>
</dbReference>
<feature type="domain" description="GTD-binding" evidence="8">
    <location>
        <begin position="252"/>
        <end position="350"/>
    </location>
</feature>
<evidence type="ECO:0000256" key="2">
    <source>
        <dbReference type="ARBA" id="ARBA00022692"/>
    </source>
</evidence>
<protein>
    <recommendedName>
        <fullName evidence="8">GTD-binding domain-containing protein</fullName>
    </recommendedName>
</protein>
<keyword evidence="3 7" id="KW-1133">Transmembrane helix</keyword>
<dbReference type="AlphaFoldDB" id="A0A7J8NQM4"/>
<feature type="region of interest" description="Disordered" evidence="6">
    <location>
        <begin position="388"/>
        <end position="414"/>
    </location>
</feature>
<feature type="transmembrane region" description="Helical" evidence="7">
    <location>
        <begin position="6"/>
        <end position="28"/>
    </location>
</feature>
<feature type="coiled-coil region" evidence="5">
    <location>
        <begin position="286"/>
        <end position="313"/>
    </location>
</feature>
<evidence type="ECO:0000256" key="7">
    <source>
        <dbReference type="SAM" id="Phobius"/>
    </source>
</evidence>
<dbReference type="Proteomes" id="UP000593578">
    <property type="component" value="Unassembled WGS sequence"/>
</dbReference>